<dbReference type="Proteomes" id="UP000481861">
    <property type="component" value="Unassembled WGS sequence"/>
</dbReference>
<dbReference type="EMBL" id="JAADJZ010000005">
    <property type="protein sequence ID" value="KAF2875308.1"/>
    <property type="molecule type" value="Genomic_DNA"/>
</dbReference>
<dbReference type="OrthoDB" id="10254945at2759"/>
<keyword evidence="2" id="KW-1185">Reference proteome</keyword>
<dbReference type="AlphaFoldDB" id="A0A7C8IBG3"/>
<comment type="caution">
    <text evidence="1">The sequence shown here is derived from an EMBL/GenBank/DDBJ whole genome shotgun (WGS) entry which is preliminary data.</text>
</comment>
<organism evidence="1 2">
    <name type="scientific">Massariosphaeria phaeospora</name>
    <dbReference type="NCBI Taxonomy" id="100035"/>
    <lineage>
        <taxon>Eukaryota</taxon>
        <taxon>Fungi</taxon>
        <taxon>Dikarya</taxon>
        <taxon>Ascomycota</taxon>
        <taxon>Pezizomycotina</taxon>
        <taxon>Dothideomycetes</taxon>
        <taxon>Pleosporomycetidae</taxon>
        <taxon>Pleosporales</taxon>
        <taxon>Pleosporales incertae sedis</taxon>
        <taxon>Massariosphaeria</taxon>
    </lineage>
</organism>
<accession>A0A7C8IBG3</accession>
<reference evidence="1 2" key="1">
    <citation type="submission" date="2020-01" db="EMBL/GenBank/DDBJ databases">
        <authorList>
            <consortium name="DOE Joint Genome Institute"/>
            <person name="Haridas S."/>
            <person name="Albert R."/>
            <person name="Binder M."/>
            <person name="Bloem J."/>
            <person name="Labutti K."/>
            <person name="Salamov A."/>
            <person name="Andreopoulos B."/>
            <person name="Baker S.E."/>
            <person name="Barry K."/>
            <person name="Bills G."/>
            <person name="Bluhm B.H."/>
            <person name="Cannon C."/>
            <person name="Castanera R."/>
            <person name="Culley D.E."/>
            <person name="Daum C."/>
            <person name="Ezra D."/>
            <person name="Gonzalez J.B."/>
            <person name="Henrissat B."/>
            <person name="Kuo A."/>
            <person name="Liang C."/>
            <person name="Lipzen A."/>
            <person name="Lutzoni F."/>
            <person name="Magnuson J."/>
            <person name="Mondo S."/>
            <person name="Nolan M."/>
            <person name="Ohm R."/>
            <person name="Pangilinan J."/>
            <person name="Park H.-J.H."/>
            <person name="Ramirez L."/>
            <person name="Alfaro M."/>
            <person name="Sun H."/>
            <person name="Tritt A."/>
            <person name="Yoshinaga Y."/>
            <person name="Zwiers L.-H.L."/>
            <person name="Turgeon B.G."/>
            <person name="Goodwin S.B."/>
            <person name="Spatafora J.W."/>
            <person name="Crous P.W."/>
            <person name="Grigoriev I.V."/>
        </authorList>
    </citation>
    <scope>NUCLEOTIDE SEQUENCE [LARGE SCALE GENOMIC DNA]</scope>
    <source>
        <strain evidence="1 2">CBS 611.86</strain>
    </source>
</reference>
<name>A0A7C8IBG3_9PLEO</name>
<protein>
    <submittedName>
        <fullName evidence="1">Uncharacterized protein</fullName>
    </submittedName>
</protein>
<proteinExistence type="predicted"/>
<evidence type="ECO:0000313" key="2">
    <source>
        <dbReference type="Proteomes" id="UP000481861"/>
    </source>
</evidence>
<evidence type="ECO:0000313" key="1">
    <source>
        <dbReference type="EMBL" id="KAF2875308.1"/>
    </source>
</evidence>
<gene>
    <name evidence="1" type="ORF">BDV95DRAFT_592014</name>
</gene>
<sequence>MRFHHCDPYILLNKKVGDNKDLQDAQTIWELLYDAGALEIECEPIDLDNPIHPLFEEKNWVGISPDAYAKIVPAVQLASLWITEKKMLDWFFRLLTGDLIRGTDGRTELNMHSTTEDHRDHLVEGAVQRMFIDGCDRTSIVVSDTTKGTCTIAGMLVRMSPGEIQANPINPRIYMDYSEERSFHTTVIIAKELLETLDIPLTQCQLRRVLFSLAIVLVHEVTHAFGVWAGKLSDGEHGYEPYMFADEEVAELGLSWECNILGGTPVVAMMGGRDMDRTTMSTQCRDPDNRLEYNVRTSDVDFHFLPMKSINLWFIKTTWDRIREEGHHFMRAEASRWRFVREPIQARYFLRHHQKENVKEDIIRIERDGEIVHQVSLDNPPKWRRRRLLN</sequence>